<evidence type="ECO:0000313" key="3">
    <source>
        <dbReference type="EMBL" id="KAH7366926.1"/>
    </source>
</evidence>
<evidence type="ECO:0000259" key="2">
    <source>
        <dbReference type="PROSITE" id="PS51747"/>
    </source>
</evidence>
<feature type="compositionally biased region" description="Polar residues" evidence="1">
    <location>
        <begin position="1"/>
        <end position="10"/>
    </location>
</feature>
<dbReference type="GO" id="GO:0003824">
    <property type="term" value="F:catalytic activity"/>
    <property type="evidence" value="ECO:0007669"/>
    <property type="project" value="InterPro"/>
</dbReference>
<dbReference type="InterPro" id="IPR002125">
    <property type="entry name" value="CMP_dCMP_dom"/>
</dbReference>
<sequence length="429" mass="47797">MLGSAVSGSELSEKLPEITGPDVVQPHPLIEDLMPTHLGNGVLIPLKTTLEIRQDHTVVQAFITRVPTKAANEFITRLRNDYPEEVAKCLPHLRRCVKPGDLPPHLKAQFMNETPDGRQVHTGKSTWVYIMLCSTSAFTEREFKTILSETENVDDKENIFITTIPVPLTPPTSQIQAAMWSTQFWPCVYRKNNPLGPHPSLVARATDVVRDEASMWMALAHRVANSAHKAGIGEAMGCVVVQREGGKSQLVAVAGDARWHGEPQRTGCGNPAGHCVLRVMSMVAQKLVRHERKMAGLPYIHPNLEFDAFEDRPLLEEEAMLYDEVHPNTDGYLCHGLELYTTHEPCVQCSMGVLHSRMGKIVFCNRMPLTGGMASEQRGEGYPELSDFGGGHGLGLFWRRELNWSLLAWEWEISDKVMPLPPISHTVHA</sequence>
<name>A0A8K0TJX4_9PEZI</name>
<accession>A0A8K0TJX4</accession>
<dbReference type="Gene3D" id="3.40.140.10">
    <property type="entry name" value="Cytidine Deaminase, domain 2"/>
    <property type="match status" value="1"/>
</dbReference>
<organism evidence="3 4">
    <name type="scientific">Plectosphaerella cucumerina</name>
    <dbReference type="NCBI Taxonomy" id="40658"/>
    <lineage>
        <taxon>Eukaryota</taxon>
        <taxon>Fungi</taxon>
        <taxon>Dikarya</taxon>
        <taxon>Ascomycota</taxon>
        <taxon>Pezizomycotina</taxon>
        <taxon>Sordariomycetes</taxon>
        <taxon>Hypocreomycetidae</taxon>
        <taxon>Glomerellales</taxon>
        <taxon>Plectosphaerellaceae</taxon>
        <taxon>Plectosphaerella</taxon>
    </lineage>
</organism>
<gene>
    <name evidence="3" type="ORF">B0T11DRAFT_221737</name>
</gene>
<feature type="region of interest" description="Disordered" evidence="1">
    <location>
        <begin position="1"/>
        <end position="20"/>
    </location>
</feature>
<dbReference type="InterPro" id="IPR016193">
    <property type="entry name" value="Cytidine_deaminase-like"/>
</dbReference>
<evidence type="ECO:0000256" key="1">
    <source>
        <dbReference type="SAM" id="MobiDB-lite"/>
    </source>
</evidence>
<proteinExistence type="predicted"/>
<dbReference type="PROSITE" id="PS51747">
    <property type="entry name" value="CYT_DCMP_DEAMINASES_2"/>
    <property type="match status" value="1"/>
</dbReference>
<dbReference type="GO" id="GO:0006139">
    <property type="term" value="P:nucleobase-containing compound metabolic process"/>
    <property type="evidence" value="ECO:0007669"/>
    <property type="project" value="UniProtKB-ARBA"/>
</dbReference>
<protein>
    <submittedName>
        <fullName evidence="3">Cytidine deaminase-like protein</fullName>
    </submittedName>
</protein>
<dbReference type="Proteomes" id="UP000813385">
    <property type="component" value="Unassembled WGS sequence"/>
</dbReference>
<dbReference type="OrthoDB" id="3180714at2759"/>
<dbReference type="AlphaFoldDB" id="A0A8K0TJX4"/>
<keyword evidence="4" id="KW-1185">Reference proteome</keyword>
<feature type="domain" description="CMP/dCMP-type deaminase" evidence="2">
    <location>
        <begin position="211"/>
        <end position="376"/>
    </location>
</feature>
<reference evidence="3" key="1">
    <citation type="journal article" date="2021" name="Nat. Commun.">
        <title>Genetic determinants of endophytism in the Arabidopsis root mycobiome.</title>
        <authorList>
            <person name="Mesny F."/>
            <person name="Miyauchi S."/>
            <person name="Thiergart T."/>
            <person name="Pickel B."/>
            <person name="Atanasova L."/>
            <person name="Karlsson M."/>
            <person name="Huettel B."/>
            <person name="Barry K.W."/>
            <person name="Haridas S."/>
            <person name="Chen C."/>
            <person name="Bauer D."/>
            <person name="Andreopoulos W."/>
            <person name="Pangilinan J."/>
            <person name="LaButti K."/>
            <person name="Riley R."/>
            <person name="Lipzen A."/>
            <person name="Clum A."/>
            <person name="Drula E."/>
            <person name="Henrissat B."/>
            <person name="Kohler A."/>
            <person name="Grigoriev I.V."/>
            <person name="Martin F.M."/>
            <person name="Hacquard S."/>
        </authorList>
    </citation>
    <scope>NUCLEOTIDE SEQUENCE</scope>
    <source>
        <strain evidence="3">MPI-CAGE-AT-0016</strain>
    </source>
</reference>
<comment type="caution">
    <text evidence="3">The sequence shown here is derived from an EMBL/GenBank/DDBJ whole genome shotgun (WGS) entry which is preliminary data.</text>
</comment>
<evidence type="ECO:0000313" key="4">
    <source>
        <dbReference type="Proteomes" id="UP000813385"/>
    </source>
</evidence>
<dbReference type="EMBL" id="JAGPXD010000002">
    <property type="protein sequence ID" value="KAH7366926.1"/>
    <property type="molecule type" value="Genomic_DNA"/>
</dbReference>
<dbReference type="SUPFAM" id="SSF53927">
    <property type="entry name" value="Cytidine deaminase-like"/>
    <property type="match status" value="1"/>
</dbReference>